<protein>
    <submittedName>
        <fullName evidence="1">Histidine phosphatase family protein</fullName>
    </submittedName>
</protein>
<dbReference type="SUPFAM" id="SSF53254">
    <property type="entry name" value="Phosphoglycerate mutase-like"/>
    <property type="match status" value="1"/>
</dbReference>
<reference evidence="1" key="1">
    <citation type="submission" date="2022-03" db="EMBL/GenBank/DDBJ databases">
        <title>Description of Abyssus ytuae gen. nov., sp. nov., a novel member of the family Flavobacteriaceae isolated from the sediment of Mariana Trench.</title>
        <authorList>
            <person name="Zhang J."/>
            <person name="Xu X."/>
        </authorList>
    </citation>
    <scope>NUCLEOTIDE SEQUENCE</scope>
    <source>
        <strain evidence="1">MT3330</strain>
    </source>
</reference>
<dbReference type="InterPro" id="IPR029033">
    <property type="entry name" value="His_PPase_superfam"/>
</dbReference>
<sequence length="166" mass="19063">MKIMYSIIILFCSCNLVSCQQTKEETTVYYLIRHAEKDMKNPGDKNPALNKKGQQRAKKWAKMFNNIDAVYSTNFIRTKSTAAPTAKKNNLEVNIYNPFKIDIEAFKEETKGKRVVIVGHTNTIPRFINQLLGEKKYGEIDESEYGNLYKITIKGDKISSELIKTN</sequence>
<organism evidence="1 2">
    <name type="scientific">Abyssalbus ytuae</name>
    <dbReference type="NCBI Taxonomy" id="2926907"/>
    <lineage>
        <taxon>Bacteria</taxon>
        <taxon>Pseudomonadati</taxon>
        <taxon>Bacteroidota</taxon>
        <taxon>Flavobacteriia</taxon>
        <taxon>Flavobacteriales</taxon>
        <taxon>Flavobacteriaceae</taxon>
        <taxon>Abyssalbus</taxon>
    </lineage>
</organism>
<accession>A0A9E6ZKW8</accession>
<dbReference type="Pfam" id="PF00300">
    <property type="entry name" value="His_Phos_1"/>
    <property type="match status" value="1"/>
</dbReference>
<dbReference type="EMBL" id="CP094358">
    <property type="protein sequence ID" value="UOB17642.1"/>
    <property type="molecule type" value="Genomic_DNA"/>
</dbReference>
<dbReference type="CDD" id="cd07067">
    <property type="entry name" value="HP_PGM_like"/>
    <property type="match status" value="1"/>
</dbReference>
<dbReference type="AlphaFoldDB" id="A0A9E6ZKW8"/>
<evidence type="ECO:0000313" key="1">
    <source>
        <dbReference type="EMBL" id="UOB17642.1"/>
    </source>
</evidence>
<evidence type="ECO:0000313" key="2">
    <source>
        <dbReference type="Proteomes" id="UP000831290"/>
    </source>
</evidence>
<name>A0A9E6ZKW8_9FLAO</name>
<dbReference type="RefSeq" id="WP_255843248.1">
    <property type="nucleotide sequence ID" value="NZ_CP094358.1"/>
</dbReference>
<proteinExistence type="predicted"/>
<dbReference type="InterPro" id="IPR013078">
    <property type="entry name" value="His_Pase_superF_clade-1"/>
</dbReference>
<gene>
    <name evidence="1" type="ORF">MQE35_18115</name>
</gene>
<dbReference type="Proteomes" id="UP000831290">
    <property type="component" value="Chromosome"/>
</dbReference>
<dbReference type="Gene3D" id="3.40.50.1240">
    <property type="entry name" value="Phosphoglycerate mutase-like"/>
    <property type="match status" value="1"/>
</dbReference>
<dbReference type="KEGG" id="fbm:MQE35_18115"/>
<keyword evidence="2" id="KW-1185">Reference proteome</keyword>